<feature type="compositionally biased region" description="Basic and acidic residues" evidence="1">
    <location>
        <begin position="12"/>
        <end position="33"/>
    </location>
</feature>
<gene>
    <name evidence="2" type="ORF">LIPSTDRAFT_119306</name>
</gene>
<accession>A0A1E3Q0S8</accession>
<keyword evidence="3" id="KW-1185">Reference proteome</keyword>
<evidence type="ECO:0000256" key="1">
    <source>
        <dbReference type="SAM" id="MobiDB-lite"/>
    </source>
</evidence>
<reference evidence="2 3" key="1">
    <citation type="journal article" date="2016" name="Proc. Natl. Acad. Sci. U.S.A.">
        <title>Comparative genomics of biotechnologically important yeasts.</title>
        <authorList>
            <person name="Riley R."/>
            <person name="Haridas S."/>
            <person name="Wolfe K.H."/>
            <person name="Lopes M.R."/>
            <person name="Hittinger C.T."/>
            <person name="Goeker M."/>
            <person name="Salamov A.A."/>
            <person name="Wisecaver J.H."/>
            <person name="Long T.M."/>
            <person name="Calvey C.H."/>
            <person name="Aerts A.L."/>
            <person name="Barry K.W."/>
            <person name="Choi C."/>
            <person name="Clum A."/>
            <person name="Coughlan A.Y."/>
            <person name="Deshpande S."/>
            <person name="Douglass A.P."/>
            <person name="Hanson S.J."/>
            <person name="Klenk H.-P."/>
            <person name="LaButti K.M."/>
            <person name="Lapidus A."/>
            <person name="Lindquist E.A."/>
            <person name="Lipzen A.M."/>
            <person name="Meier-Kolthoff J.P."/>
            <person name="Ohm R.A."/>
            <person name="Otillar R.P."/>
            <person name="Pangilinan J.L."/>
            <person name="Peng Y."/>
            <person name="Rokas A."/>
            <person name="Rosa C.A."/>
            <person name="Scheuner C."/>
            <person name="Sibirny A.A."/>
            <person name="Slot J.C."/>
            <person name="Stielow J.B."/>
            <person name="Sun H."/>
            <person name="Kurtzman C.P."/>
            <person name="Blackwell M."/>
            <person name="Grigoriev I.V."/>
            <person name="Jeffries T.W."/>
        </authorList>
    </citation>
    <scope>NUCLEOTIDE SEQUENCE [LARGE SCALE GENOMIC DNA]</scope>
    <source>
        <strain evidence="2 3">NRRL Y-11557</strain>
    </source>
</reference>
<proteinExistence type="predicted"/>
<feature type="region of interest" description="Disordered" evidence="1">
    <location>
        <begin position="1"/>
        <end position="74"/>
    </location>
</feature>
<protein>
    <submittedName>
        <fullName evidence="2">Uncharacterized protein</fullName>
    </submittedName>
</protein>
<dbReference type="AlphaFoldDB" id="A0A1E3Q0S8"/>
<sequence length="297" mass="31896">MASCGSEIPPESSREAELQREMFRAEQRARAHSPDTSASSAGAGNAATGEHSSPRSGASADGGSASGSSGNNHDEDRYELSFVIRPPSTVTVSTDVSPPVVVRIRRFRGDHEILAPALISSSPVSERSHSSFRSLEEATYISSSEHSSGLEEGIILLFQLALYDADEYTAIEPSSLQGVTVVSPEVYLDPQRQLEADDNNGDVAVRAHRYFGVFSNFRITESGHYWLFVVLLQGVGLAPLMHGQVAPAGPQLARITVPITAAETSEQTSEAENGVIGDEERRILQDLQEQGADVPIY</sequence>
<dbReference type="EMBL" id="KV454298">
    <property type="protein sequence ID" value="ODQ71299.1"/>
    <property type="molecule type" value="Genomic_DNA"/>
</dbReference>
<dbReference type="Proteomes" id="UP000094385">
    <property type="component" value="Unassembled WGS sequence"/>
</dbReference>
<evidence type="ECO:0000313" key="2">
    <source>
        <dbReference type="EMBL" id="ODQ71299.1"/>
    </source>
</evidence>
<dbReference type="OrthoDB" id="10487749at2759"/>
<name>A0A1E3Q0S8_LIPST</name>
<organism evidence="2 3">
    <name type="scientific">Lipomyces starkeyi NRRL Y-11557</name>
    <dbReference type="NCBI Taxonomy" id="675824"/>
    <lineage>
        <taxon>Eukaryota</taxon>
        <taxon>Fungi</taxon>
        <taxon>Dikarya</taxon>
        <taxon>Ascomycota</taxon>
        <taxon>Saccharomycotina</taxon>
        <taxon>Lipomycetes</taxon>
        <taxon>Lipomycetales</taxon>
        <taxon>Lipomycetaceae</taxon>
        <taxon>Lipomyces</taxon>
    </lineage>
</organism>
<feature type="compositionally biased region" description="Low complexity" evidence="1">
    <location>
        <begin position="36"/>
        <end position="70"/>
    </location>
</feature>
<evidence type="ECO:0000313" key="3">
    <source>
        <dbReference type="Proteomes" id="UP000094385"/>
    </source>
</evidence>